<evidence type="ECO:0000259" key="1">
    <source>
        <dbReference type="Pfam" id="PF08268"/>
    </source>
</evidence>
<dbReference type="PANTHER" id="PTHR31672">
    <property type="entry name" value="BNACNNG10540D PROTEIN"/>
    <property type="match status" value="1"/>
</dbReference>
<comment type="caution">
    <text evidence="2">The sequence shown here is derived from an EMBL/GenBank/DDBJ whole genome shotgun (WGS) entry which is preliminary data.</text>
</comment>
<dbReference type="InterPro" id="IPR013187">
    <property type="entry name" value="F-box-assoc_dom_typ3"/>
</dbReference>
<dbReference type="Proteomes" id="UP000823749">
    <property type="component" value="Chromosome 9"/>
</dbReference>
<name>A0AAV6IX93_9ERIC</name>
<dbReference type="InterPro" id="IPR017451">
    <property type="entry name" value="F-box-assoc_interact_dom"/>
</dbReference>
<reference evidence="2" key="1">
    <citation type="submission" date="2020-08" db="EMBL/GenBank/DDBJ databases">
        <title>Plant Genome Project.</title>
        <authorList>
            <person name="Zhang R.-G."/>
        </authorList>
    </citation>
    <scope>NUCLEOTIDE SEQUENCE</scope>
    <source>
        <strain evidence="2">WSP0</strain>
        <tissue evidence="2">Leaf</tissue>
    </source>
</reference>
<organism evidence="2 3">
    <name type="scientific">Rhododendron griersonianum</name>
    <dbReference type="NCBI Taxonomy" id="479676"/>
    <lineage>
        <taxon>Eukaryota</taxon>
        <taxon>Viridiplantae</taxon>
        <taxon>Streptophyta</taxon>
        <taxon>Embryophyta</taxon>
        <taxon>Tracheophyta</taxon>
        <taxon>Spermatophyta</taxon>
        <taxon>Magnoliopsida</taxon>
        <taxon>eudicotyledons</taxon>
        <taxon>Gunneridae</taxon>
        <taxon>Pentapetalae</taxon>
        <taxon>asterids</taxon>
        <taxon>Ericales</taxon>
        <taxon>Ericaceae</taxon>
        <taxon>Ericoideae</taxon>
        <taxon>Rhodoreae</taxon>
        <taxon>Rhododendron</taxon>
    </lineage>
</organism>
<proteinExistence type="predicted"/>
<dbReference type="InterPro" id="IPR011043">
    <property type="entry name" value="Gal_Oxase/kelch_b-propeller"/>
</dbReference>
<dbReference type="EMBL" id="JACTNZ010000009">
    <property type="protein sequence ID" value="KAG5531229.1"/>
    <property type="molecule type" value="Genomic_DNA"/>
</dbReference>
<evidence type="ECO:0000313" key="2">
    <source>
        <dbReference type="EMBL" id="KAG5531229.1"/>
    </source>
</evidence>
<accession>A0AAV6IX93</accession>
<keyword evidence="3" id="KW-1185">Reference proteome</keyword>
<feature type="domain" description="F-box associated beta-propeller type 3" evidence="1">
    <location>
        <begin position="10"/>
        <end position="211"/>
    </location>
</feature>
<dbReference type="PANTHER" id="PTHR31672:SF13">
    <property type="entry name" value="F-BOX PROTEIN CPR30-LIKE"/>
    <property type="match status" value="1"/>
</dbReference>
<dbReference type="AlphaFoldDB" id="A0AAV6IX93"/>
<dbReference type="NCBIfam" id="TIGR01640">
    <property type="entry name" value="F_box_assoc_1"/>
    <property type="match status" value="1"/>
</dbReference>
<evidence type="ECO:0000313" key="3">
    <source>
        <dbReference type="Proteomes" id="UP000823749"/>
    </source>
</evidence>
<sequence length="263" mass="29919">MCVAACLWGTNKRTIYLWNPSTRKSKRLPDLGDRRGWNWDDLYGFGFDESNDDYKVVLIFRDIGGGVSAERKVMVYTLRTDSWRQIEGFSCDVPYGVIGKFLNGSIHWVVGDNSGSSYSSVIVSLDLEKEMYNYVLLPNYGADVFHLELCVLKGSLGVLCMCRKNYTDVWIMKEYGTISSWTKLFTIQDVAEAQILRFSSLMCISNNGEYLIIVGRKFSIYSPKNGTSRNSIIRNWNPGFQICAYVESLVSPNADNVVPRQHQ</sequence>
<gene>
    <name evidence="2" type="ORF">RHGRI_026000</name>
</gene>
<dbReference type="Pfam" id="PF08268">
    <property type="entry name" value="FBA_3"/>
    <property type="match status" value="1"/>
</dbReference>
<dbReference type="SUPFAM" id="SSF50965">
    <property type="entry name" value="Galactose oxidase, central domain"/>
    <property type="match status" value="1"/>
</dbReference>
<dbReference type="InterPro" id="IPR050796">
    <property type="entry name" value="SCF_F-box_component"/>
</dbReference>
<protein>
    <recommendedName>
        <fullName evidence="1">F-box associated beta-propeller type 3 domain-containing protein</fullName>
    </recommendedName>
</protein>